<dbReference type="InterPro" id="IPR036465">
    <property type="entry name" value="vWFA_dom_sf"/>
</dbReference>
<dbReference type="Pfam" id="PF00092">
    <property type="entry name" value="VWA"/>
    <property type="match status" value="1"/>
</dbReference>
<dbReference type="SUPFAM" id="SSF53300">
    <property type="entry name" value="vWA-like"/>
    <property type="match status" value="1"/>
</dbReference>
<protein>
    <recommendedName>
        <fullName evidence="1">VWFA domain-containing protein</fullName>
    </recommendedName>
</protein>
<dbReference type="PANTHER" id="PTHR24020">
    <property type="entry name" value="COLLAGEN ALPHA"/>
    <property type="match status" value="1"/>
</dbReference>
<accession>A0A060YQV8</accession>
<feature type="domain" description="VWFA" evidence="1">
    <location>
        <begin position="1"/>
        <end position="155"/>
    </location>
</feature>
<dbReference type="PaxDb" id="8022-A0A060YQV8"/>
<evidence type="ECO:0000259" key="1">
    <source>
        <dbReference type="PROSITE" id="PS50234"/>
    </source>
</evidence>
<proteinExistence type="predicted"/>
<organism evidence="2 3">
    <name type="scientific">Oncorhynchus mykiss</name>
    <name type="common">Rainbow trout</name>
    <name type="synonym">Salmo gairdneri</name>
    <dbReference type="NCBI Taxonomy" id="8022"/>
    <lineage>
        <taxon>Eukaryota</taxon>
        <taxon>Metazoa</taxon>
        <taxon>Chordata</taxon>
        <taxon>Craniata</taxon>
        <taxon>Vertebrata</taxon>
        <taxon>Euteleostomi</taxon>
        <taxon>Actinopterygii</taxon>
        <taxon>Neopterygii</taxon>
        <taxon>Teleostei</taxon>
        <taxon>Protacanthopterygii</taxon>
        <taxon>Salmoniformes</taxon>
        <taxon>Salmonidae</taxon>
        <taxon>Salmoninae</taxon>
        <taxon>Oncorhynchus</taxon>
    </lineage>
</organism>
<name>A0A060YQV8_ONCMY</name>
<dbReference type="InterPro" id="IPR002035">
    <property type="entry name" value="VWF_A"/>
</dbReference>
<dbReference type="GO" id="GO:0005615">
    <property type="term" value="C:extracellular space"/>
    <property type="evidence" value="ECO:0007669"/>
    <property type="project" value="TreeGrafter"/>
</dbReference>
<dbReference type="SMART" id="SM00327">
    <property type="entry name" value="VWA"/>
    <property type="match status" value="1"/>
</dbReference>
<evidence type="ECO:0000313" key="3">
    <source>
        <dbReference type="Proteomes" id="UP000193380"/>
    </source>
</evidence>
<sequence length="237" mass="26127">MATHPHSETGTRVGVVQYSHNGTFEAIRLNDSNIDSISAFKVAVKNLQWIAGGTWTPSALKFAYDHLIRDSRRTRAKVSVVVITDGRFDPRDDDSLLTYLCDDPSVDVNAIGVGDMFGREGQHESLESIACQRHDRVTGMTRFADLVADNFIDRMESVLCPGETIININVSPKARDGVLIKTCQYWPPEWRSGLRHCVAMLEASLQTQVRSRAVSQPAATGRPIKQCTIGPASSRLG</sequence>
<dbReference type="Proteomes" id="UP000193380">
    <property type="component" value="Unassembled WGS sequence"/>
</dbReference>
<reference evidence="2" key="2">
    <citation type="submission" date="2014-03" db="EMBL/GenBank/DDBJ databases">
        <authorList>
            <person name="Genoscope - CEA"/>
        </authorList>
    </citation>
    <scope>NUCLEOTIDE SEQUENCE</scope>
</reference>
<dbReference type="Gene3D" id="3.40.50.410">
    <property type="entry name" value="von Willebrand factor, type A domain"/>
    <property type="match status" value="1"/>
</dbReference>
<dbReference type="InterPro" id="IPR050525">
    <property type="entry name" value="ECM_Assembly_Org"/>
</dbReference>
<dbReference type="AlphaFoldDB" id="A0A060YQV8"/>
<reference evidence="2" key="1">
    <citation type="journal article" date="2014" name="Nat. Commun.">
        <title>The rainbow trout genome provides novel insights into evolution after whole-genome duplication in vertebrates.</title>
        <authorList>
            <person name="Berthelot C."/>
            <person name="Brunet F."/>
            <person name="Chalopin D."/>
            <person name="Juanchich A."/>
            <person name="Bernard M."/>
            <person name="Noel B."/>
            <person name="Bento P."/>
            <person name="Da Silva C."/>
            <person name="Labadie K."/>
            <person name="Alberti A."/>
            <person name="Aury J.M."/>
            <person name="Louis A."/>
            <person name="Dehais P."/>
            <person name="Bardou P."/>
            <person name="Montfort J."/>
            <person name="Klopp C."/>
            <person name="Cabau C."/>
            <person name="Gaspin C."/>
            <person name="Thorgaard G.H."/>
            <person name="Boussaha M."/>
            <person name="Quillet E."/>
            <person name="Guyomard R."/>
            <person name="Galiana D."/>
            <person name="Bobe J."/>
            <person name="Volff J.N."/>
            <person name="Genet C."/>
            <person name="Wincker P."/>
            <person name="Jaillon O."/>
            <person name="Roest Crollius H."/>
            <person name="Guiguen Y."/>
        </authorList>
    </citation>
    <scope>NUCLEOTIDE SEQUENCE [LARGE SCALE GENOMIC DNA]</scope>
</reference>
<dbReference type="PANTHER" id="PTHR24020:SF29">
    <property type="entry name" value="COLLAGEN ALPHA-2(VI) CHAIN"/>
    <property type="match status" value="1"/>
</dbReference>
<gene>
    <name evidence="2" type="ORF">GSONMT00051843001</name>
</gene>
<dbReference type="EMBL" id="FR916866">
    <property type="protein sequence ID" value="CDQ94111.1"/>
    <property type="molecule type" value="Genomic_DNA"/>
</dbReference>
<evidence type="ECO:0000313" key="2">
    <source>
        <dbReference type="EMBL" id="CDQ94111.1"/>
    </source>
</evidence>
<dbReference type="STRING" id="8022.A0A060YQV8"/>
<dbReference type="PROSITE" id="PS50234">
    <property type="entry name" value="VWFA"/>
    <property type="match status" value="1"/>
</dbReference>